<dbReference type="EMBL" id="CP011403">
    <property type="protein sequence ID" value="AKI05116.1"/>
    <property type="molecule type" value="Genomic_DNA"/>
</dbReference>
<evidence type="ECO:0000313" key="3">
    <source>
        <dbReference type="Proteomes" id="UP000035027"/>
    </source>
</evidence>
<proteinExistence type="predicted"/>
<sequence length="108" mass="12075">MSSFNYVLFTIIGCGFAMWLSKVLPFILLKKFSLPAIVIEYLSFVPIVIMSALWFSQLFTQHLGRLPGINYENLLASLPTLISTIISKNLLITVIVGIISLALIRMVI</sequence>
<name>A0A0F7PYC0_9LACO</name>
<dbReference type="Proteomes" id="UP000035027">
    <property type="component" value="Chromosome"/>
</dbReference>
<keyword evidence="1" id="KW-0812">Transmembrane</keyword>
<dbReference type="InterPro" id="IPR008407">
    <property type="entry name" value="Brnchd-chn_aa_trnsp_AzlD"/>
</dbReference>
<organism evidence="2 3">
    <name type="scientific">Ligilactobacillus salivarius str. Ren</name>
    <dbReference type="NCBI Taxonomy" id="1194971"/>
    <lineage>
        <taxon>Bacteria</taxon>
        <taxon>Bacillati</taxon>
        <taxon>Bacillota</taxon>
        <taxon>Bacilli</taxon>
        <taxon>Lactobacillales</taxon>
        <taxon>Lactobacillaceae</taxon>
        <taxon>Ligilactobacillus</taxon>
    </lineage>
</organism>
<feature type="transmembrane region" description="Helical" evidence="1">
    <location>
        <begin position="80"/>
        <end position="104"/>
    </location>
</feature>
<accession>A0A0F7PYC0</accession>
<dbReference type="PATRIC" id="fig|1194971.3.peg.1580"/>
<dbReference type="AlphaFoldDB" id="A0A0F7PYC0"/>
<feature type="transmembrane region" description="Helical" evidence="1">
    <location>
        <begin position="41"/>
        <end position="60"/>
    </location>
</feature>
<keyword evidence="1" id="KW-1133">Transmembrane helix</keyword>
<dbReference type="RefSeq" id="WP_003701003.1">
    <property type="nucleotide sequence ID" value="NZ_CP011403.1"/>
</dbReference>
<reference evidence="2 3" key="1">
    <citation type="submission" date="2015-05" db="EMBL/GenBank/DDBJ databases">
        <title>Complete genome sequence of Lactobacillus salivarius Ren, a probiotic strain with antitumor activity.</title>
        <authorList>
            <person name="Sun E."/>
            <person name="Zhao L."/>
            <person name="Liu S."/>
            <person name="Zhang M."/>
            <person name="Guo H."/>
            <person name="Ren F."/>
        </authorList>
    </citation>
    <scope>NUCLEOTIDE SEQUENCE [LARGE SCALE GENOMIC DNA]</scope>
    <source>
        <strain evidence="2 3">Ren</strain>
    </source>
</reference>
<evidence type="ECO:0000256" key="1">
    <source>
        <dbReference type="SAM" id="Phobius"/>
    </source>
</evidence>
<keyword evidence="1" id="KW-0472">Membrane</keyword>
<feature type="transmembrane region" description="Helical" evidence="1">
    <location>
        <begin position="6"/>
        <end position="29"/>
    </location>
</feature>
<gene>
    <name evidence="2" type="ORF">LsR_01574</name>
</gene>
<dbReference type="Pfam" id="PF05437">
    <property type="entry name" value="AzlD"/>
    <property type="match status" value="1"/>
</dbReference>
<protein>
    <submittedName>
        <fullName evidence="2">Branched-chain amino acid ABC transporter</fullName>
    </submittedName>
</protein>
<evidence type="ECO:0000313" key="2">
    <source>
        <dbReference type="EMBL" id="AKI05116.1"/>
    </source>
</evidence>